<evidence type="ECO:0000313" key="1">
    <source>
        <dbReference type="Proteomes" id="UP000095286"/>
    </source>
</evidence>
<name>A0AC35UBL2_9BILA</name>
<protein>
    <submittedName>
        <fullName evidence="2">Cupin type-1 domain-containing protein</fullName>
    </submittedName>
</protein>
<organism evidence="1 2">
    <name type="scientific">Rhabditophanes sp. KR3021</name>
    <dbReference type="NCBI Taxonomy" id="114890"/>
    <lineage>
        <taxon>Eukaryota</taxon>
        <taxon>Metazoa</taxon>
        <taxon>Ecdysozoa</taxon>
        <taxon>Nematoda</taxon>
        <taxon>Chromadorea</taxon>
        <taxon>Rhabditida</taxon>
        <taxon>Tylenchina</taxon>
        <taxon>Panagrolaimomorpha</taxon>
        <taxon>Strongyloidoidea</taxon>
        <taxon>Alloionematidae</taxon>
        <taxon>Rhabditophanes</taxon>
    </lineage>
</organism>
<evidence type="ECO:0000313" key="2">
    <source>
        <dbReference type="WBParaSite" id="RSKR_0000999700.1"/>
    </source>
</evidence>
<dbReference type="Proteomes" id="UP000095286">
    <property type="component" value="Unplaced"/>
</dbReference>
<sequence length="286" mass="32392">MEVSGAAKSVDSAMNLIGNKMQKMEKQIYPSFKKLVSMERDHEKVDNEYDSRQKREIDEDGFTILSGKQLKLIYGDEPIINKLSKMSPEEMDQQIENDIKAIANYDTKRHRRSIKDPILNLLFNNSHFTTLKPFAFRNRFNTTIFISVVTLSPQAFVQETIVPQGGVTAILSPRAFHGFIASPNFAMTRILSPVFARYDILSPRALIYKLMSPEVLVLELLTPKALSLRIMSPDFLLLQILSPSALSPRVHSSDNHALVVLSPSIANPSYQSEDKFRVKILSPSFF</sequence>
<reference evidence="2" key="1">
    <citation type="submission" date="2016-11" db="UniProtKB">
        <authorList>
            <consortium name="WormBaseParasite"/>
        </authorList>
    </citation>
    <scope>IDENTIFICATION</scope>
    <source>
        <strain evidence="2">KR3021</strain>
    </source>
</reference>
<proteinExistence type="predicted"/>
<accession>A0AC35UBL2</accession>
<dbReference type="WBParaSite" id="RSKR_0000999700.1">
    <property type="protein sequence ID" value="RSKR_0000999700.1"/>
    <property type="gene ID" value="RSKR_0000999700"/>
</dbReference>